<reference evidence="1 2" key="1">
    <citation type="submission" date="2020-04" db="EMBL/GenBank/DDBJ databases">
        <title>Chryseobacterium sp. RP-3-3 sp. nov., isolated from Jeju soil.</title>
        <authorList>
            <person name="Dahal R.H."/>
        </authorList>
    </citation>
    <scope>NUCLEOTIDE SEQUENCE [LARGE SCALE GENOMIC DNA]</scope>
    <source>
        <strain evidence="1 2">RP-3-3</strain>
    </source>
</reference>
<keyword evidence="2" id="KW-1185">Reference proteome</keyword>
<dbReference type="AlphaFoldDB" id="A0A7Y0AQU6"/>
<protein>
    <submittedName>
        <fullName evidence="1">Uncharacterized protein</fullName>
    </submittedName>
</protein>
<sequence length="132" mass="15684">MSLIFIALDQPDNAVLLDDDMFLEKYTDTDFEGFYPFESIFMDKDNINNFLNFIFMERVDIHVIEEKNNKVLIDLSVYKSKFLDPDKLINVYFDWLSLSSRENMMSEYGNMICALGYLKRNSNKQNLYLIIE</sequence>
<proteinExistence type="predicted"/>
<evidence type="ECO:0000313" key="2">
    <source>
        <dbReference type="Proteomes" id="UP000544054"/>
    </source>
</evidence>
<accession>A0A7Y0AQU6</accession>
<dbReference type="EMBL" id="JABBGI010000030">
    <property type="protein sequence ID" value="NML71816.1"/>
    <property type="molecule type" value="Genomic_DNA"/>
</dbReference>
<organism evidence="1 2">
    <name type="scientific">Chryseobacterium antibioticum</name>
    <dbReference type="NCBI Taxonomy" id="2728847"/>
    <lineage>
        <taxon>Bacteria</taxon>
        <taxon>Pseudomonadati</taxon>
        <taxon>Bacteroidota</taxon>
        <taxon>Flavobacteriia</taxon>
        <taxon>Flavobacteriales</taxon>
        <taxon>Weeksellaceae</taxon>
        <taxon>Chryseobacterium group</taxon>
        <taxon>Chryseobacterium</taxon>
    </lineage>
</organism>
<gene>
    <name evidence="1" type="ORF">HHL23_18735</name>
</gene>
<dbReference type="RefSeq" id="WP_169236299.1">
    <property type="nucleotide sequence ID" value="NZ_JABBGI010000030.1"/>
</dbReference>
<comment type="caution">
    <text evidence="1">The sequence shown here is derived from an EMBL/GenBank/DDBJ whole genome shotgun (WGS) entry which is preliminary data.</text>
</comment>
<evidence type="ECO:0000313" key="1">
    <source>
        <dbReference type="EMBL" id="NML71816.1"/>
    </source>
</evidence>
<dbReference type="Proteomes" id="UP000544054">
    <property type="component" value="Unassembled WGS sequence"/>
</dbReference>
<name>A0A7Y0AQU6_9FLAO</name>